<keyword evidence="1" id="KW-1133">Transmembrane helix</keyword>
<name>A0ABY7B9H5_9PSEU</name>
<keyword evidence="1" id="KW-0812">Transmembrane</keyword>
<feature type="transmembrane region" description="Helical" evidence="1">
    <location>
        <begin position="141"/>
        <end position="162"/>
    </location>
</feature>
<proteinExistence type="predicted"/>
<evidence type="ECO:0000313" key="3">
    <source>
        <dbReference type="Proteomes" id="UP001163203"/>
    </source>
</evidence>
<dbReference type="Proteomes" id="UP001163203">
    <property type="component" value="Chromosome"/>
</dbReference>
<keyword evidence="1" id="KW-0472">Membrane</keyword>
<protein>
    <submittedName>
        <fullName evidence="2">YqhA family protein</fullName>
    </submittedName>
</protein>
<dbReference type="PANTHER" id="PTHR31721:SF4">
    <property type="entry name" value="OS06G0710300 PROTEIN"/>
    <property type="match status" value="1"/>
</dbReference>
<organism evidence="2 3">
    <name type="scientific">Amycolatopsis cynarae</name>
    <dbReference type="NCBI Taxonomy" id="2995223"/>
    <lineage>
        <taxon>Bacteria</taxon>
        <taxon>Bacillati</taxon>
        <taxon>Actinomycetota</taxon>
        <taxon>Actinomycetes</taxon>
        <taxon>Pseudonocardiales</taxon>
        <taxon>Pseudonocardiaceae</taxon>
        <taxon>Amycolatopsis</taxon>
    </lineage>
</organism>
<reference evidence="2" key="1">
    <citation type="submission" date="2022-11" db="EMBL/GenBank/DDBJ databases">
        <authorList>
            <person name="Mo P."/>
        </authorList>
    </citation>
    <scope>NUCLEOTIDE SEQUENCE</scope>
    <source>
        <strain evidence="2">HUAS 11-8</strain>
    </source>
</reference>
<dbReference type="Pfam" id="PF03350">
    <property type="entry name" value="UPF0114"/>
    <property type="match status" value="1"/>
</dbReference>
<dbReference type="RefSeq" id="WP_268759105.1">
    <property type="nucleotide sequence ID" value="NZ_CP113836.1"/>
</dbReference>
<evidence type="ECO:0000313" key="2">
    <source>
        <dbReference type="EMBL" id="WAL69017.1"/>
    </source>
</evidence>
<dbReference type="InterPro" id="IPR005134">
    <property type="entry name" value="UPF0114"/>
</dbReference>
<feature type="transmembrane region" description="Helical" evidence="1">
    <location>
        <begin position="62"/>
        <end position="87"/>
    </location>
</feature>
<keyword evidence="3" id="KW-1185">Reference proteome</keyword>
<sequence>MPKTSDPRGSQFVYAWLARIRWLMLVPSAVLILTSVATIIWATAKAGKFVTEALRGAADTELLADLLGAIDTYLIATVLLVLGFGLYEVFSSPQTDTADHGELIRTGVLTKLEIKVANVLVLVLAVRFAQELLTGAPGRELLWTAGSIGIIAVSLVLFIRFASDR</sequence>
<gene>
    <name evidence="2" type="ORF">ORV05_14985</name>
</gene>
<feature type="transmembrane region" description="Helical" evidence="1">
    <location>
        <begin position="20"/>
        <end position="42"/>
    </location>
</feature>
<evidence type="ECO:0000256" key="1">
    <source>
        <dbReference type="SAM" id="Phobius"/>
    </source>
</evidence>
<accession>A0ABY7B9H5</accession>
<dbReference type="EMBL" id="CP113836">
    <property type="protein sequence ID" value="WAL69017.1"/>
    <property type="molecule type" value="Genomic_DNA"/>
</dbReference>
<dbReference type="PANTHER" id="PTHR31721">
    <property type="entry name" value="OS06G0710300 PROTEIN"/>
    <property type="match status" value="1"/>
</dbReference>